<keyword evidence="5" id="KW-1185">Reference proteome</keyword>
<organism evidence="4 5">
    <name type="scientific">Jiella pacifica</name>
    <dbReference type="NCBI Taxonomy" id="2696469"/>
    <lineage>
        <taxon>Bacteria</taxon>
        <taxon>Pseudomonadati</taxon>
        <taxon>Pseudomonadota</taxon>
        <taxon>Alphaproteobacteria</taxon>
        <taxon>Hyphomicrobiales</taxon>
        <taxon>Aurantimonadaceae</taxon>
        <taxon>Jiella</taxon>
    </lineage>
</organism>
<comment type="caution">
    <text evidence="4">The sequence shown here is derived from an EMBL/GenBank/DDBJ whole genome shotgun (WGS) entry which is preliminary data.</text>
</comment>
<dbReference type="PANTHER" id="PTHR43877:SF2">
    <property type="entry name" value="AMINOALKYLPHOSPHONATE N-ACETYLTRANSFERASE-RELATED"/>
    <property type="match status" value="1"/>
</dbReference>
<gene>
    <name evidence="4" type="ORF">GTK09_20065</name>
</gene>
<evidence type="ECO:0000256" key="1">
    <source>
        <dbReference type="ARBA" id="ARBA00022679"/>
    </source>
</evidence>
<dbReference type="GO" id="GO:0016747">
    <property type="term" value="F:acyltransferase activity, transferring groups other than amino-acyl groups"/>
    <property type="evidence" value="ECO:0007669"/>
    <property type="project" value="InterPro"/>
</dbReference>
<sequence>MKTGSQRPGIGERQPEAVRAADLATLLALNNDHAAELSLLDAASFERLLGNAFLARQSTGADAFVVAFDETGDYDSPNFLWFKKRYERFLYIDRVVVAPAARGRGLARALYDSVFAAADSAGIGRVVCEINIDPPNPASLRFHETLGFRQVGGATLYPSGKTVGYHERTL</sequence>
<dbReference type="Proteomes" id="UP000469011">
    <property type="component" value="Unassembled WGS sequence"/>
</dbReference>
<evidence type="ECO:0000313" key="5">
    <source>
        <dbReference type="Proteomes" id="UP000469011"/>
    </source>
</evidence>
<dbReference type="InterPro" id="IPR016890">
    <property type="entry name" value="UCP028520"/>
</dbReference>
<dbReference type="InterPro" id="IPR000182">
    <property type="entry name" value="GNAT_dom"/>
</dbReference>
<evidence type="ECO:0000256" key="2">
    <source>
        <dbReference type="ARBA" id="ARBA00023315"/>
    </source>
</evidence>
<dbReference type="Pfam" id="PF00583">
    <property type="entry name" value="Acetyltransf_1"/>
    <property type="match status" value="1"/>
</dbReference>
<dbReference type="InterPro" id="IPR016181">
    <property type="entry name" value="Acyl_CoA_acyltransferase"/>
</dbReference>
<dbReference type="InterPro" id="IPR050832">
    <property type="entry name" value="Bact_Acetyltransf"/>
</dbReference>
<evidence type="ECO:0000259" key="3">
    <source>
        <dbReference type="PROSITE" id="PS51186"/>
    </source>
</evidence>
<dbReference type="PIRSF" id="PIRSF028520">
    <property type="entry name" value="UCP028520"/>
    <property type="match status" value="1"/>
</dbReference>
<feature type="domain" description="N-acetyltransferase" evidence="3">
    <location>
        <begin position="16"/>
        <end position="170"/>
    </location>
</feature>
<name>A0A6N9T5P6_9HYPH</name>
<accession>A0A6N9T5P6</accession>
<dbReference type="PROSITE" id="PS51186">
    <property type="entry name" value="GNAT"/>
    <property type="match status" value="1"/>
</dbReference>
<dbReference type="PANTHER" id="PTHR43877">
    <property type="entry name" value="AMINOALKYLPHOSPHONATE N-ACETYLTRANSFERASE-RELATED-RELATED"/>
    <property type="match status" value="1"/>
</dbReference>
<keyword evidence="1 4" id="KW-0808">Transferase</keyword>
<dbReference type="CDD" id="cd04301">
    <property type="entry name" value="NAT_SF"/>
    <property type="match status" value="1"/>
</dbReference>
<proteinExistence type="predicted"/>
<reference evidence="4 5" key="1">
    <citation type="submission" date="2020-01" db="EMBL/GenBank/DDBJ databases">
        <title>Jiella pacifica sp. nov.</title>
        <authorList>
            <person name="Xue Z."/>
            <person name="Zhu S."/>
            <person name="Chen J."/>
            <person name="Yang J."/>
        </authorList>
    </citation>
    <scope>NUCLEOTIDE SEQUENCE [LARGE SCALE GENOMIC DNA]</scope>
    <source>
        <strain evidence="4 5">40Bstr34</strain>
    </source>
</reference>
<dbReference type="RefSeq" id="WP_163465208.1">
    <property type="nucleotide sequence ID" value="NZ_JAAAMG010000019.1"/>
</dbReference>
<evidence type="ECO:0000313" key="4">
    <source>
        <dbReference type="EMBL" id="NDW06717.1"/>
    </source>
</evidence>
<dbReference type="Gene3D" id="3.40.630.30">
    <property type="match status" value="1"/>
</dbReference>
<keyword evidence="2" id="KW-0012">Acyltransferase</keyword>
<dbReference type="AlphaFoldDB" id="A0A6N9T5P6"/>
<dbReference type="SUPFAM" id="SSF55729">
    <property type="entry name" value="Acyl-CoA N-acyltransferases (Nat)"/>
    <property type="match status" value="1"/>
</dbReference>
<protein>
    <submittedName>
        <fullName evidence="4">GNAT family N-acetyltransferase</fullName>
    </submittedName>
</protein>
<dbReference type="EMBL" id="JAAAMG010000019">
    <property type="protein sequence ID" value="NDW06717.1"/>
    <property type="molecule type" value="Genomic_DNA"/>
</dbReference>